<comment type="similarity">
    <text evidence="2">Belongs to the Fmt family.</text>
</comment>
<dbReference type="InterPro" id="IPR036477">
    <property type="entry name" value="Formyl_transf_N_sf"/>
</dbReference>
<keyword evidence="6" id="KW-0648">Protein biosynthesis</keyword>
<dbReference type="InterPro" id="IPR005793">
    <property type="entry name" value="Formyl_trans_C"/>
</dbReference>
<comment type="catalytic activity">
    <reaction evidence="7">
        <text>L-methionyl-tRNA(fMet) + (6R)-10-formyltetrahydrofolate = N-formyl-L-methionyl-tRNA(fMet) + (6S)-5,6,7,8-tetrahydrofolate + H(+)</text>
        <dbReference type="Rhea" id="RHEA:24380"/>
        <dbReference type="Rhea" id="RHEA-COMP:9952"/>
        <dbReference type="Rhea" id="RHEA-COMP:9953"/>
        <dbReference type="ChEBI" id="CHEBI:15378"/>
        <dbReference type="ChEBI" id="CHEBI:57453"/>
        <dbReference type="ChEBI" id="CHEBI:78530"/>
        <dbReference type="ChEBI" id="CHEBI:78844"/>
        <dbReference type="ChEBI" id="CHEBI:195366"/>
        <dbReference type="EC" id="2.1.2.9"/>
    </reaction>
</comment>
<dbReference type="InterPro" id="IPR002376">
    <property type="entry name" value="Formyl_transf_N"/>
</dbReference>
<evidence type="ECO:0000313" key="10">
    <source>
        <dbReference type="EMBL" id="RZD14021.1"/>
    </source>
</evidence>
<dbReference type="SUPFAM" id="SSF50486">
    <property type="entry name" value="FMT C-terminal domain-like"/>
    <property type="match status" value="1"/>
</dbReference>
<evidence type="ECO:0000256" key="6">
    <source>
        <dbReference type="ARBA" id="ARBA00022917"/>
    </source>
</evidence>
<dbReference type="Proteomes" id="UP000320813">
    <property type="component" value="Unassembled WGS sequence"/>
</dbReference>
<dbReference type="Gene3D" id="3.10.25.10">
    <property type="entry name" value="Formyl transferase, C-terminal domain"/>
    <property type="match status" value="1"/>
</dbReference>
<dbReference type="CDD" id="cd08646">
    <property type="entry name" value="FMT_core_Met-tRNA-FMT_N"/>
    <property type="match status" value="1"/>
</dbReference>
<sequence>MPSFNNLNTPLNVVFMGTPEIASEALQNILELFKTNILDLKCIYTKSPVWDGKTKEVIKSSVNITAGEAGIKVRTPETLKNNQDEIEFLKSLDLDLIVVVAFGLILPDDILAIPQYGVLNLHPSLLPDLRGPSPIHYAILKRVKYSGVSIMALDSGIDTGPVIAQNKVSIGKDEYYETLYKNLSKAGGVLLAEVIKTIFRVKLNVFKYAYPQSSIKISSMTESKLIDLTAQRLDFFRGGPLEIYSKIRAFRESGGAFFMFKGKIVKLLEAKILINGKEFNNEFNDNMNTEDINKHADKDGDINTKDGLDIYGGYSGYYDYIDYIEKEKNGFEEIEGHIQNSFELIQAAVPGTVILANKCGFVIKTVKKGVYLSLLRLKPEGKRLMEYKDFINGYRIKSGDILK</sequence>
<evidence type="ECO:0000313" key="11">
    <source>
        <dbReference type="Proteomes" id="UP000320813"/>
    </source>
</evidence>
<dbReference type="EC" id="2.1.2.9" evidence="3"/>
<comment type="function">
    <text evidence="1">Attaches a formyl group to the free amino group of methionyl-tRNA(fMet). The formyl group appears to play a dual role in the initiator identity of N-formylmethionyl-tRNA by promoting its recognition by IF2 and preventing the misappropriation of this tRNA by the elongation apparatus.</text>
</comment>
<dbReference type="AlphaFoldDB" id="A0A519B9P8"/>
<keyword evidence="5 10" id="KW-0808">Transferase</keyword>
<dbReference type="InterPro" id="IPR011034">
    <property type="entry name" value="Formyl_transferase-like_C_sf"/>
</dbReference>
<name>A0A519B9P8_9DELT</name>
<dbReference type="Pfam" id="PF00551">
    <property type="entry name" value="Formyl_trans_N"/>
    <property type="match status" value="1"/>
</dbReference>
<evidence type="ECO:0000259" key="8">
    <source>
        <dbReference type="Pfam" id="PF00551"/>
    </source>
</evidence>
<dbReference type="InterPro" id="IPR041711">
    <property type="entry name" value="Met-tRNA-FMT_N"/>
</dbReference>
<dbReference type="Gene3D" id="3.40.50.170">
    <property type="entry name" value="Formyl transferase, N-terminal domain"/>
    <property type="match status" value="1"/>
</dbReference>
<dbReference type="Pfam" id="PF02911">
    <property type="entry name" value="Formyl_trans_C"/>
    <property type="match status" value="1"/>
</dbReference>
<evidence type="ECO:0000256" key="1">
    <source>
        <dbReference type="ARBA" id="ARBA00002606"/>
    </source>
</evidence>
<feature type="domain" description="Formyl transferase N-terminal" evidence="8">
    <location>
        <begin position="25"/>
        <end position="195"/>
    </location>
</feature>
<evidence type="ECO:0000256" key="4">
    <source>
        <dbReference type="ARBA" id="ARBA00016014"/>
    </source>
</evidence>
<proteinExistence type="inferred from homology"/>
<evidence type="ECO:0000256" key="5">
    <source>
        <dbReference type="ARBA" id="ARBA00022679"/>
    </source>
</evidence>
<dbReference type="PANTHER" id="PTHR11138:SF5">
    <property type="entry name" value="METHIONYL-TRNA FORMYLTRANSFERASE, MITOCHONDRIAL"/>
    <property type="match status" value="1"/>
</dbReference>
<protein>
    <recommendedName>
        <fullName evidence="4">Methionyl-tRNA formyltransferase</fullName>
        <ecNumber evidence="3">2.1.2.9</ecNumber>
    </recommendedName>
</protein>
<dbReference type="GO" id="GO:0004479">
    <property type="term" value="F:methionyl-tRNA formyltransferase activity"/>
    <property type="evidence" value="ECO:0007669"/>
    <property type="project" value="UniProtKB-EC"/>
</dbReference>
<gene>
    <name evidence="10" type="ORF">EVJ47_07235</name>
</gene>
<comment type="caution">
    <text evidence="10">The sequence shown here is derived from an EMBL/GenBank/DDBJ whole genome shotgun (WGS) entry which is preliminary data.</text>
</comment>
<evidence type="ECO:0000259" key="9">
    <source>
        <dbReference type="Pfam" id="PF02911"/>
    </source>
</evidence>
<dbReference type="EMBL" id="SGBD01000004">
    <property type="protein sequence ID" value="RZD14021.1"/>
    <property type="molecule type" value="Genomic_DNA"/>
</dbReference>
<accession>A0A519B9P8</accession>
<evidence type="ECO:0000256" key="3">
    <source>
        <dbReference type="ARBA" id="ARBA00012261"/>
    </source>
</evidence>
<reference evidence="10 11" key="1">
    <citation type="submission" date="2019-01" db="EMBL/GenBank/DDBJ databases">
        <title>Insights into ecological role of a new deltaproteobacterial order Candidatus Sinidesulfobacterales (Sva0485) by metagenomics and metatranscriptomics.</title>
        <authorList>
            <person name="Tan S."/>
            <person name="Liu J."/>
            <person name="Fang Y."/>
            <person name="Hedlund B.P."/>
            <person name="Lian Z.H."/>
            <person name="Huang L.Y."/>
            <person name="Li J.T."/>
            <person name="Huang L.N."/>
            <person name="Li W.J."/>
            <person name="Jiang H.C."/>
            <person name="Dong H.L."/>
            <person name="Shu W.S."/>
        </authorList>
    </citation>
    <scope>NUCLEOTIDE SEQUENCE [LARGE SCALE GENOMIC DNA]</scope>
    <source>
        <strain evidence="10">AP3</strain>
    </source>
</reference>
<dbReference type="PANTHER" id="PTHR11138">
    <property type="entry name" value="METHIONYL-TRNA FORMYLTRANSFERASE"/>
    <property type="match status" value="1"/>
</dbReference>
<evidence type="ECO:0000256" key="2">
    <source>
        <dbReference type="ARBA" id="ARBA00010699"/>
    </source>
</evidence>
<dbReference type="SUPFAM" id="SSF53328">
    <property type="entry name" value="Formyltransferase"/>
    <property type="match status" value="1"/>
</dbReference>
<feature type="domain" description="Formyl transferase C-terminal" evidence="9">
    <location>
        <begin position="347"/>
        <end position="395"/>
    </location>
</feature>
<evidence type="ECO:0000256" key="7">
    <source>
        <dbReference type="ARBA" id="ARBA00048558"/>
    </source>
</evidence>
<dbReference type="InterPro" id="IPR037022">
    <property type="entry name" value="Formyl_trans_C_sf"/>
</dbReference>
<organism evidence="10 11">
    <name type="scientific">Candidatus Acidulodesulfobacterium ferriphilum</name>
    <dbReference type="NCBI Taxonomy" id="2597223"/>
    <lineage>
        <taxon>Bacteria</taxon>
        <taxon>Deltaproteobacteria</taxon>
        <taxon>Candidatus Acidulodesulfobacterales</taxon>
        <taxon>Candidatus Acidulodesulfobacterium</taxon>
    </lineage>
</organism>